<accession>A0ACC0PYL4</accession>
<evidence type="ECO:0000313" key="1">
    <source>
        <dbReference type="EMBL" id="KAI8570800.1"/>
    </source>
</evidence>
<dbReference type="EMBL" id="CM046388">
    <property type="protein sequence ID" value="KAI8570800.1"/>
    <property type="molecule type" value="Genomic_DNA"/>
</dbReference>
<comment type="caution">
    <text evidence="1">The sequence shown here is derived from an EMBL/GenBank/DDBJ whole genome shotgun (WGS) entry which is preliminary data.</text>
</comment>
<reference evidence="1" key="1">
    <citation type="submission" date="2022-02" db="EMBL/GenBank/DDBJ databases">
        <title>Plant Genome Project.</title>
        <authorList>
            <person name="Zhang R.-G."/>
        </authorList>
    </citation>
    <scope>NUCLEOTIDE SEQUENCE</scope>
    <source>
        <strain evidence="1">AT1</strain>
    </source>
</reference>
<name>A0ACC0PYL4_RHOML</name>
<protein>
    <submittedName>
        <fullName evidence="1">Uncharacterized protein</fullName>
    </submittedName>
</protein>
<evidence type="ECO:0000313" key="2">
    <source>
        <dbReference type="Proteomes" id="UP001062846"/>
    </source>
</evidence>
<organism evidence="1 2">
    <name type="scientific">Rhododendron molle</name>
    <name type="common">Chinese azalea</name>
    <name type="synonym">Azalea mollis</name>
    <dbReference type="NCBI Taxonomy" id="49168"/>
    <lineage>
        <taxon>Eukaryota</taxon>
        <taxon>Viridiplantae</taxon>
        <taxon>Streptophyta</taxon>
        <taxon>Embryophyta</taxon>
        <taxon>Tracheophyta</taxon>
        <taxon>Spermatophyta</taxon>
        <taxon>Magnoliopsida</taxon>
        <taxon>eudicotyledons</taxon>
        <taxon>Gunneridae</taxon>
        <taxon>Pentapetalae</taxon>
        <taxon>asterids</taxon>
        <taxon>Ericales</taxon>
        <taxon>Ericaceae</taxon>
        <taxon>Ericoideae</taxon>
        <taxon>Rhodoreae</taxon>
        <taxon>Rhododendron</taxon>
    </lineage>
</organism>
<keyword evidence="2" id="KW-1185">Reference proteome</keyword>
<proteinExistence type="predicted"/>
<sequence>MVYMNQISYLGSGGILFFHRSGNAVFHFNAKEQFSSLKFLKVQGSKNRKCLKAQGSKRRRCVQVRGIKLKFEAIAHIPSFISLKDTVTDDDLEVLNITSRCAAFKLEGETRVLFLKEENEDSDPDSLSDPDYNGLDDLCSSSD</sequence>
<dbReference type="Proteomes" id="UP001062846">
    <property type="component" value="Chromosome 1"/>
</dbReference>
<gene>
    <name evidence="1" type="ORF">RHMOL_Rhmol01G0065000</name>
</gene>